<evidence type="ECO:0000259" key="1">
    <source>
        <dbReference type="Pfam" id="PF04149"/>
    </source>
</evidence>
<protein>
    <submittedName>
        <fullName evidence="2">DUF397 domain-containing protein</fullName>
    </submittedName>
</protein>
<gene>
    <name evidence="2" type="ORF">JEQ17_31155</name>
</gene>
<sequence>MGGSWAWRKSSASTGGGGNCVEVAWTGEAVLVRDSIRSRGRVVALGPTAWCAFLGLMATPSPRDTPPSPHETTARA</sequence>
<dbReference type="Proteomes" id="UP000595636">
    <property type="component" value="Chromosome"/>
</dbReference>
<name>A0A7T7KZ20_9ACTN</name>
<dbReference type="Pfam" id="PF04149">
    <property type="entry name" value="DUF397"/>
    <property type="match status" value="1"/>
</dbReference>
<dbReference type="InterPro" id="IPR007278">
    <property type="entry name" value="DUF397"/>
</dbReference>
<keyword evidence="3" id="KW-1185">Reference proteome</keyword>
<evidence type="ECO:0000313" key="3">
    <source>
        <dbReference type="Proteomes" id="UP000595636"/>
    </source>
</evidence>
<organism evidence="2 3">
    <name type="scientific">Streptomyces liliifuscus</name>
    <dbReference type="NCBI Taxonomy" id="2797636"/>
    <lineage>
        <taxon>Bacteria</taxon>
        <taxon>Bacillati</taxon>
        <taxon>Actinomycetota</taxon>
        <taxon>Actinomycetes</taxon>
        <taxon>Kitasatosporales</taxon>
        <taxon>Streptomycetaceae</taxon>
        <taxon>Streptomyces</taxon>
    </lineage>
</organism>
<dbReference type="AlphaFoldDB" id="A0A7T7KZ20"/>
<proteinExistence type="predicted"/>
<evidence type="ECO:0000313" key="2">
    <source>
        <dbReference type="EMBL" id="QQM43415.1"/>
    </source>
</evidence>
<reference evidence="2 3" key="1">
    <citation type="submission" date="2020-12" db="EMBL/GenBank/DDBJ databases">
        <title>A novel species.</title>
        <authorList>
            <person name="Li K."/>
        </authorList>
    </citation>
    <scope>NUCLEOTIDE SEQUENCE [LARGE SCALE GENOMIC DNA]</scope>
    <source>
        <strain evidence="2 3">ZYC-3</strain>
    </source>
</reference>
<dbReference type="KEGG" id="slf:JEQ17_31155"/>
<feature type="domain" description="DUF397" evidence="1">
    <location>
        <begin position="6"/>
        <end position="55"/>
    </location>
</feature>
<dbReference type="RefSeq" id="WP_200398236.1">
    <property type="nucleotide sequence ID" value="NZ_CP066831.1"/>
</dbReference>
<accession>A0A7T7KZ20</accession>
<dbReference type="EMBL" id="CP066831">
    <property type="protein sequence ID" value="QQM43415.1"/>
    <property type="molecule type" value="Genomic_DNA"/>
</dbReference>